<feature type="compositionally biased region" description="Polar residues" evidence="1">
    <location>
        <begin position="464"/>
        <end position="478"/>
    </location>
</feature>
<feature type="compositionally biased region" description="Low complexity" evidence="1">
    <location>
        <begin position="308"/>
        <end position="318"/>
    </location>
</feature>
<feature type="region of interest" description="Disordered" evidence="1">
    <location>
        <begin position="462"/>
        <end position="556"/>
    </location>
</feature>
<feature type="compositionally biased region" description="Basic residues" evidence="1">
    <location>
        <begin position="372"/>
        <end position="382"/>
    </location>
</feature>
<feature type="region of interest" description="Disordered" evidence="1">
    <location>
        <begin position="824"/>
        <end position="846"/>
    </location>
</feature>
<organism evidence="3 4">
    <name type="scientific">Talaromyces proteolyticus</name>
    <dbReference type="NCBI Taxonomy" id="1131652"/>
    <lineage>
        <taxon>Eukaryota</taxon>
        <taxon>Fungi</taxon>
        <taxon>Dikarya</taxon>
        <taxon>Ascomycota</taxon>
        <taxon>Pezizomycotina</taxon>
        <taxon>Eurotiomycetes</taxon>
        <taxon>Eurotiomycetidae</taxon>
        <taxon>Eurotiales</taxon>
        <taxon>Trichocomaceae</taxon>
        <taxon>Talaromyces</taxon>
        <taxon>Talaromyces sect. Bacilispori</taxon>
    </lineage>
</organism>
<evidence type="ECO:0000313" key="3">
    <source>
        <dbReference type="EMBL" id="KAH8698748.1"/>
    </source>
</evidence>
<dbReference type="InterPro" id="IPR036869">
    <property type="entry name" value="J_dom_sf"/>
</dbReference>
<dbReference type="PANTHER" id="PTHR24074">
    <property type="entry name" value="CO-CHAPERONE PROTEIN DJLA"/>
    <property type="match status" value="1"/>
</dbReference>
<accession>A0AAD4KWZ4</accession>
<protein>
    <submittedName>
        <fullName evidence="3">DnaJ domain protein</fullName>
    </submittedName>
</protein>
<feature type="region of interest" description="Disordered" evidence="1">
    <location>
        <begin position="159"/>
        <end position="382"/>
    </location>
</feature>
<feature type="region of interest" description="Disordered" evidence="1">
    <location>
        <begin position="572"/>
        <end position="637"/>
    </location>
</feature>
<sequence>MVKADVRRDYYADLGLGPTADTDEIKKQFRKLALKYHPDRNPGKETEFITKFQAIQAANEILGDPQQRLKYDTERLRAGYGRLYAPPPSNNTRRANTSAYATAKAATPKPSRPTPYQPPPSRSAETYASYAKAAPQRPVYEQQTRADAFRAFSGMKSHVPGWSKFDPMNGKPGPSPPTRSNTAAGTTSSQSRRSAYEYMNNRQHPAAFGRASTVKKKQGFAPGTPGGDEPMARNFSSYAPRTDRSSAFFDSVPSPTAKRTPTSSRPETPIEDPAPEFERTSHPYARTGGERTYFSSAGLGRSHTMRESSSSRVRSRTNPPSPTSPVSSRHRSASPKLRQRKKYAEESSTSSSSEGESDSDSDYPTFVPRQKATPRGRLRPSQKFHFQSSGLGEEILEHSNPQAHAFRIHRRLRNYLGEDRRHSYHEFQDHRHDSDSASFVFRAQQAAQAANATPQANLGVPGFGNQNVNSSPNNGTKSRSHDNLNQRFSASDWGDAIRPEIFAPNKINGHQRSRSRTSPMRGRPASRTDLETQPNAVPPSDEAMRQQASTLRPPSQFSAEAWAQHLQNTNWAARNPNSENAPSQSLSQSRAGITKPGRKISRPTSRTTKPQQPAVSTEAEEESTTIPQPDQSAQGQSTHVLDAMDIDDELPEPTKTATNGIKQPQSPASKANVSTGNASKIPEQPNDLFNLGHLHNVAPFTSTNSGGIDDLKDMFTTLPFESRANDSATKQNMTQGRKFDLPSPPKRPQKPAVVPLGNDPRNMVLPRQSWEAYVKQICVYLTEWNNFQKQMLEILIIREAAFETGLAPRWIDAIGDSIQLNVASENSGPAGNEADGSEAGGEPEILIPDHPHGGYKAYLNSIDEHAKIREYWDVANERHRECILQLGELREWIRTRGKIV</sequence>
<feature type="compositionally biased region" description="Polar residues" evidence="1">
    <location>
        <begin position="546"/>
        <end position="556"/>
    </location>
</feature>
<reference evidence="3" key="1">
    <citation type="submission" date="2021-12" db="EMBL/GenBank/DDBJ databases">
        <title>Convergent genome expansion in fungi linked to evolution of root-endophyte symbiosis.</title>
        <authorList>
            <consortium name="DOE Joint Genome Institute"/>
            <person name="Ke Y.-H."/>
            <person name="Bonito G."/>
            <person name="Liao H.-L."/>
            <person name="Looney B."/>
            <person name="Rojas-Flechas A."/>
            <person name="Nash J."/>
            <person name="Hameed K."/>
            <person name="Schadt C."/>
            <person name="Martin F."/>
            <person name="Crous P.W."/>
            <person name="Miettinen O."/>
            <person name="Magnuson J.K."/>
            <person name="Labbe J."/>
            <person name="Jacobson D."/>
            <person name="Doktycz M.J."/>
            <person name="Veneault-Fourrey C."/>
            <person name="Kuo A."/>
            <person name="Mondo S."/>
            <person name="Calhoun S."/>
            <person name="Riley R."/>
            <person name="Ohm R."/>
            <person name="LaButti K."/>
            <person name="Andreopoulos B."/>
            <person name="Pangilinan J."/>
            <person name="Nolan M."/>
            <person name="Tritt A."/>
            <person name="Clum A."/>
            <person name="Lipzen A."/>
            <person name="Daum C."/>
            <person name="Barry K."/>
            <person name="Grigoriev I.V."/>
            <person name="Vilgalys R."/>
        </authorList>
    </citation>
    <scope>NUCLEOTIDE SEQUENCE</scope>
    <source>
        <strain evidence="3">PMI_201</strain>
    </source>
</reference>
<dbReference type="PROSITE" id="PS50076">
    <property type="entry name" value="DNAJ_2"/>
    <property type="match status" value="1"/>
</dbReference>
<dbReference type="InterPro" id="IPR018253">
    <property type="entry name" value="DnaJ_domain_CS"/>
</dbReference>
<feature type="region of interest" description="Disordered" evidence="1">
    <location>
        <begin position="81"/>
        <end position="140"/>
    </location>
</feature>
<feature type="compositionally biased region" description="Polar residues" evidence="1">
    <location>
        <begin position="655"/>
        <end position="677"/>
    </location>
</feature>
<evidence type="ECO:0000259" key="2">
    <source>
        <dbReference type="PROSITE" id="PS50076"/>
    </source>
</evidence>
<dbReference type="RefSeq" id="XP_046073212.1">
    <property type="nucleotide sequence ID" value="XM_046218166.1"/>
</dbReference>
<feature type="compositionally biased region" description="Polar residues" evidence="1">
    <location>
        <begin position="572"/>
        <end position="591"/>
    </location>
</feature>
<feature type="compositionally biased region" description="Pro residues" evidence="1">
    <location>
        <begin position="110"/>
        <end position="121"/>
    </location>
</feature>
<dbReference type="FunFam" id="1.10.287.110:FF:000096">
    <property type="entry name" value="DnaJ domain protein"/>
    <property type="match status" value="1"/>
</dbReference>
<dbReference type="InterPro" id="IPR001623">
    <property type="entry name" value="DnaJ_domain"/>
</dbReference>
<keyword evidence="4" id="KW-1185">Reference proteome</keyword>
<dbReference type="Pfam" id="PF00226">
    <property type="entry name" value="DnaJ"/>
    <property type="match status" value="1"/>
</dbReference>
<dbReference type="PROSITE" id="PS00636">
    <property type="entry name" value="DNAJ_1"/>
    <property type="match status" value="1"/>
</dbReference>
<name>A0AAD4KWZ4_9EURO</name>
<dbReference type="Gene3D" id="1.10.287.110">
    <property type="entry name" value="DnaJ domain"/>
    <property type="match status" value="1"/>
</dbReference>
<dbReference type="GeneID" id="70248453"/>
<dbReference type="AlphaFoldDB" id="A0AAD4KWZ4"/>
<feature type="compositionally biased region" description="Polar residues" evidence="1">
    <location>
        <begin position="626"/>
        <end position="637"/>
    </location>
</feature>
<gene>
    <name evidence="3" type="ORF">BGW36DRAFT_396438</name>
</gene>
<feature type="compositionally biased region" description="Polar residues" evidence="1">
    <location>
        <begin position="253"/>
        <end position="266"/>
    </location>
</feature>
<dbReference type="PRINTS" id="PR00625">
    <property type="entry name" value="JDOMAIN"/>
</dbReference>
<comment type="caution">
    <text evidence="3">The sequence shown here is derived from an EMBL/GenBank/DDBJ whole genome shotgun (WGS) entry which is preliminary data.</text>
</comment>
<feature type="compositionally biased region" description="Polar residues" evidence="1">
    <location>
        <begin position="178"/>
        <end position="193"/>
    </location>
</feature>
<feature type="compositionally biased region" description="Polar residues" evidence="1">
    <location>
        <begin position="725"/>
        <end position="735"/>
    </location>
</feature>
<dbReference type="EMBL" id="JAJTJA010000005">
    <property type="protein sequence ID" value="KAH8698748.1"/>
    <property type="molecule type" value="Genomic_DNA"/>
</dbReference>
<feature type="domain" description="J" evidence="2">
    <location>
        <begin position="9"/>
        <end position="75"/>
    </location>
</feature>
<feature type="compositionally biased region" description="Low complexity" evidence="1">
    <location>
        <begin position="94"/>
        <end position="109"/>
    </location>
</feature>
<feature type="region of interest" description="Disordered" evidence="1">
    <location>
        <begin position="649"/>
        <end position="677"/>
    </location>
</feature>
<proteinExistence type="predicted"/>
<feature type="compositionally biased region" description="Polar residues" evidence="1">
    <location>
        <begin position="602"/>
        <end position="615"/>
    </location>
</feature>
<dbReference type="SUPFAM" id="SSF46565">
    <property type="entry name" value="Chaperone J-domain"/>
    <property type="match status" value="1"/>
</dbReference>
<dbReference type="InterPro" id="IPR050817">
    <property type="entry name" value="DjlA_DnaK_co-chaperone"/>
</dbReference>
<feature type="compositionally biased region" description="Basic residues" evidence="1">
    <location>
        <begin position="328"/>
        <end position="341"/>
    </location>
</feature>
<dbReference type="Proteomes" id="UP001201262">
    <property type="component" value="Unassembled WGS sequence"/>
</dbReference>
<evidence type="ECO:0000313" key="4">
    <source>
        <dbReference type="Proteomes" id="UP001201262"/>
    </source>
</evidence>
<feature type="region of interest" description="Disordered" evidence="1">
    <location>
        <begin position="722"/>
        <end position="759"/>
    </location>
</feature>
<evidence type="ECO:0000256" key="1">
    <source>
        <dbReference type="SAM" id="MobiDB-lite"/>
    </source>
</evidence>
<dbReference type="CDD" id="cd06257">
    <property type="entry name" value="DnaJ"/>
    <property type="match status" value="1"/>
</dbReference>
<dbReference type="SMART" id="SM00271">
    <property type="entry name" value="DnaJ"/>
    <property type="match status" value="1"/>
</dbReference>